<name>A0A165B3L0_9SYNE</name>
<evidence type="ECO:0000313" key="1">
    <source>
        <dbReference type="EMBL" id="SAY39448.1"/>
    </source>
</evidence>
<accession>A0A165B3L0</accession>
<reference evidence="2" key="1">
    <citation type="submission" date="2016-02" db="EMBL/GenBank/DDBJ databases">
        <authorList>
            <person name="liu f."/>
        </authorList>
    </citation>
    <scope>NUCLEOTIDE SEQUENCE [LARGE SCALE GENOMIC DNA]</scope>
</reference>
<dbReference type="AlphaFoldDB" id="A0A165B3L0"/>
<keyword evidence="2" id="KW-1185">Reference proteome</keyword>
<dbReference type="EMBL" id="FITM01000171">
    <property type="protein sequence ID" value="SAY39448.1"/>
    <property type="molecule type" value="Genomic_DNA"/>
</dbReference>
<dbReference type="Proteomes" id="UP000182631">
    <property type="component" value="Unassembled WGS sequence"/>
</dbReference>
<gene>
    <name evidence="1" type="ORF">FLM9_1599</name>
</gene>
<organism evidence="1 2">
    <name type="scientific">Candidatus Synechococcus spongiarum</name>
    <dbReference type="NCBI Taxonomy" id="431041"/>
    <lineage>
        <taxon>Bacteria</taxon>
        <taxon>Bacillati</taxon>
        <taxon>Cyanobacteriota</taxon>
        <taxon>Cyanophyceae</taxon>
        <taxon>Synechococcales</taxon>
        <taxon>Synechococcaceae</taxon>
        <taxon>Synechococcus</taxon>
    </lineage>
</organism>
<sequence>MKMLHFLKTTLSKLNQVTFLQMQLTRILSNKFYSNLKQTAT</sequence>
<evidence type="ECO:0000313" key="2">
    <source>
        <dbReference type="Proteomes" id="UP000182631"/>
    </source>
</evidence>
<protein>
    <submittedName>
        <fullName evidence="1">Uncharacterized protein</fullName>
    </submittedName>
</protein>
<proteinExistence type="predicted"/>